<name>A0ABT2FFC8_9GAMM</name>
<keyword evidence="3" id="KW-1185">Reference proteome</keyword>
<protein>
    <submittedName>
        <fullName evidence="2">FAD-dependent oxidoreductase</fullName>
    </submittedName>
</protein>
<dbReference type="InterPro" id="IPR002937">
    <property type="entry name" value="Amino_oxidase"/>
</dbReference>
<dbReference type="Gene3D" id="1.10.3110.10">
    <property type="entry name" value="protoporphyrinogen ix oxidase, domain 3"/>
    <property type="match status" value="1"/>
</dbReference>
<accession>A0ABT2FFC8</accession>
<dbReference type="Gene3D" id="3.50.50.60">
    <property type="entry name" value="FAD/NAD(P)-binding domain"/>
    <property type="match status" value="1"/>
</dbReference>
<dbReference type="EMBL" id="JAKOGG010000001">
    <property type="protein sequence ID" value="MCS4554980.1"/>
    <property type="molecule type" value="Genomic_DNA"/>
</dbReference>
<proteinExistence type="predicted"/>
<sequence>MTQSDVPASPKRIAIVGSGISALTCGYLLAPQAEITVFEANDYLGGHTATVDIDALSQFYAIDTGFIVFNDRTYPRFQRLLARLGVAAQPTEMSFSVQHQLTGIEYNGHNLATLFAQKRNLLRPRFWRFIAEILRFNRRCKAIYHDGVYPDDTLGEFLKQEAFSDFFCEHYILPMGAAIWSASLHDIAQFPLQAFVEFFQHHGLLDVSNRPQWYVLKGGSRSYIAPLTQAFADRIHLNSPVQSIRRHDDGVALLVNGQWHEFDEVILGCHSDQALALLSDADPLEKQVLGALPYQMNDVVLHMDSNMMPKRRAAWASWNYCLDGDKHRPACVTYNMNILQRLPPDSPNFFVTLNQSERVDEQKILRRFQYAHPQFSMAGLRARQHREQICGKRHTHFVGAYWYNGFHEDGVRSALDVCQRFGAHL</sequence>
<dbReference type="InterPro" id="IPR036188">
    <property type="entry name" value="FAD/NAD-bd_sf"/>
</dbReference>
<dbReference type="PANTHER" id="PTHR42923">
    <property type="entry name" value="PROTOPORPHYRINOGEN OXIDASE"/>
    <property type="match status" value="1"/>
</dbReference>
<dbReference type="Gene3D" id="3.90.660.20">
    <property type="entry name" value="Protoporphyrinogen oxidase, mitochondrial, domain 2"/>
    <property type="match status" value="1"/>
</dbReference>
<dbReference type="RefSeq" id="WP_238894340.1">
    <property type="nucleotide sequence ID" value="NZ_JAKOGG010000001.1"/>
</dbReference>
<organism evidence="2 3">
    <name type="scientific">Shewanella electrica</name>
    <dbReference type="NCBI Taxonomy" id="515560"/>
    <lineage>
        <taxon>Bacteria</taxon>
        <taxon>Pseudomonadati</taxon>
        <taxon>Pseudomonadota</taxon>
        <taxon>Gammaproteobacteria</taxon>
        <taxon>Alteromonadales</taxon>
        <taxon>Shewanellaceae</taxon>
        <taxon>Shewanella</taxon>
    </lineage>
</organism>
<gene>
    <name evidence="2" type="ORF">L9G74_00835</name>
</gene>
<evidence type="ECO:0000313" key="3">
    <source>
        <dbReference type="Proteomes" id="UP001201549"/>
    </source>
</evidence>
<dbReference type="InterPro" id="IPR050464">
    <property type="entry name" value="Zeta_carotene_desat/Oxidored"/>
</dbReference>
<feature type="domain" description="Amine oxidase" evidence="1">
    <location>
        <begin position="27"/>
        <end position="284"/>
    </location>
</feature>
<evidence type="ECO:0000313" key="2">
    <source>
        <dbReference type="EMBL" id="MCS4554980.1"/>
    </source>
</evidence>
<evidence type="ECO:0000259" key="1">
    <source>
        <dbReference type="Pfam" id="PF01593"/>
    </source>
</evidence>
<dbReference type="SUPFAM" id="SSF51905">
    <property type="entry name" value="FAD/NAD(P)-binding domain"/>
    <property type="match status" value="1"/>
</dbReference>
<dbReference type="Pfam" id="PF01593">
    <property type="entry name" value="Amino_oxidase"/>
    <property type="match status" value="1"/>
</dbReference>
<reference evidence="3" key="1">
    <citation type="submission" date="2023-07" db="EMBL/GenBank/DDBJ databases">
        <title>Shewanella mangrovi sp. nov., an acetaldehyde- degrading bacterium isolated from mangrove sediment.</title>
        <authorList>
            <person name="Liu Y."/>
        </authorList>
    </citation>
    <scope>NUCLEOTIDE SEQUENCE [LARGE SCALE GENOMIC DNA]</scope>
    <source>
        <strain evidence="3">C32</strain>
    </source>
</reference>
<dbReference type="PANTHER" id="PTHR42923:SF17">
    <property type="entry name" value="AMINE OXIDASE DOMAIN-CONTAINING PROTEIN"/>
    <property type="match status" value="1"/>
</dbReference>
<comment type="caution">
    <text evidence="2">The sequence shown here is derived from an EMBL/GenBank/DDBJ whole genome shotgun (WGS) entry which is preliminary data.</text>
</comment>
<dbReference type="Proteomes" id="UP001201549">
    <property type="component" value="Unassembled WGS sequence"/>
</dbReference>